<dbReference type="Gene3D" id="3.40.50.1240">
    <property type="entry name" value="Phosphoglycerate mutase-like"/>
    <property type="match status" value="1"/>
</dbReference>
<dbReference type="AlphaFoldDB" id="X1TZC1"/>
<comment type="caution">
    <text evidence="1">The sequence shown here is derived from an EMBL/GenBank/DDBJ whole genome shotgun (WGS) entry which is preliminary data.</text>
</comment>
<sequence>MKKNVIFSIIFLFFLTSILKGSSLPDEEKIITTIFLVRHAEKAQDSTSDPPLTSEGKARAQELAYILKHVPLVAIYSTPYIRT</sequence>
<gene>
    <name evidence="1" type="ORF">S12H4_34693</name>
</gene>
<reference evidence="1" key="1">
    <citation type="journal article" date="2014" name="Front. Microbiol.">
        <title>High frequency of phylogenetically diverse reductive dehalogenase-homologous genes in deep subseafloor sedimentary metagenomes.</title>
        <authorList>
            <person name="Kawai M."/>
            <person name="Futagami T."/>
            <person name="Toyoda A."/>
            <person name="Takaki Y."/>
            <person name="Nishi S."/>
            <person name="Hori S."/>
            <person name="Arai W."/>
            <person name="Tsubouchi T."/>
            <person name="Morono Y."/>
            <person name="Uchiyama I."/>
            <person name="Ito T."/>
            <person name="Fujiyama A."/>
            <person name="Inagaki F."/>
            <person name="Takami H."/>
        </authorList>
    </citation>
    <scope>NUCLEOTIDE SEQUENCE</scope>
    <source>
        <strain evidence="1">Expedition CK06-06</strain>
    </source>
</reference>
<proteinExistence type="predicted"/>
<accession>X1TZC1</accession>
<dbReference type="CDD" id="cd07067">
    <property type="entry name" value="HP_PGM_like"/>
    <property type="match status" value="1"/>
</dbReference>
<protein>
    <recommendedName>
        <fullName evidence="2">Histidine phosphatase family protein</fullName>
    </recommendedName>
</protein>
<dbReference type="SUPFAM" id="SSF53254">
    <property type="entry name" value="Phosphoglycerate mutase-like"/>
    <property type="match status" value="1"/>
</dbReference>
<organism evidence="1">
    <name type="scientific">marine sediment metagenome</name>
    <dbReference type="NCBI Taxonomy" id="412755"/>
    <lineage>
        <taxon>unclassified sequences</taxon>
        <taxon>metagenomes</taxon>
        <taxon>ecological metagenomes</taxon>
    </lineage>
</organism>
<dbReference type="InterPro" id="IPR029033">
    <property type="entry name" value="His_PPase_superfam"/>
</dbReference>
<dbReference type="Pfam" id="PF00300">
    <property type="entry name" value="His_Phos_1"/>
    <property type="match status" value="1"/>
</dbReference>
<dbReference type="EMBL" id="BARW01020549">
    <property type="protein sequence ID" value="GAI92910.1"/>
    <property type="molecule type" value="Genomic_DNA"/>
</dbReference>
<dbReference type="InterPro" id="IPR013078">
    <property type="entry name" value="His_Pase_superF_clade-1"/>
</dbReference>
<feature type="non-terminal residue" evidence="1">
    <location>
        <position position="83"/>
    </location>
</feature>
<evidence type="ECO:0000313" key="1">
    <source>
        <dbReference type="EMBL" id="GAI92910.1"/>
    </source>
</evidence>
<name>X1TZC1_9ZZZZ</name>
<evidence type="ECO:0008006" key="2">
    <source>
        <dbReference type="Google" id="ProtNLM"/>
    </source>
</evidence>